<keyword evidence="6" id="KW-1185">Reference proteome</keyword>
<dbReference type="PRINTS" id="PR00133">
    <property type="entry name" value="GLHYDRLASE3"/>
</dbReference>
<dbReference type="InterPro" id="IPR036881">
    <property type="entry name" value="Glyco_hydro_3_C_sf"/>
</dbReference>
<evidence type="ECO:0000256" key="3">
    <source>
        <dbReference type="RuleBase" id="RU361161"/>
    </source>
</evidence>
<evidence type="ECO:0000256" key="1">
    <source>
        <dbReference type="ARBA" id="ARBA00005336"/>
    </source>
</evidence>
<dbReference type="AlphaFoldDB" id="A0A917X2S7"/>
<dbReference type="InterPro" id="IPR013783">
    <property type="entry name" value="Ig-like_fold"/>
</dbReference>
<sequence>MTLDSGVAAGTWRDASAPVAVRVADLMARMSLREKVAQMYGIWLNIDETAGEVAPHQHDQAAEPVDWPELIRHGLGQVTRTYGTIPIAPADGAARVARLQREIVAAGRFGIPAVMHEEVLTGLAAWQATIYPGPLSWGASFDPALVEEMGARIGATMRRLGIQQGLAPVLDVARDLRWGRVEETIGEDPHLVGTIGSAYVRGLQSAGVVATLKHFAGYSASRAGRNLAPVSIGPREVADVLLPPFEMALRAGARSVMNSYTDNDGVPVAADPTVLTGLLRDELQFTGTVVSDYFAVAFLQTLHGVAGSRADAAAQALLAGIDVELPGVNCYGPPLLAAIESGHVDETLVDRAVARILTQKCELGLLDPDWRPEPPALDTGDFEVDDPASRDLARRLAERAVVLLRNEPVADGAPVLPLRPGARLAVVGPGAADPSMQLGCYSFPRHVLVHHPDVPTGVDLPSIVDSLRGAHDVSYALGCSVLGGDDADIAAAVEAAASADVCVAVLGDLAGLFGTGTSGEGCDAADLRLPGRQEELLEALLATGTPVVLVLLVGRPYELSRQIDRLAAAVCGFFPGEEGAAAVAGVLTGRVNPSGRLPVSFPAAGASQPSTYLAAPLARRSDVSTVDPTPLFPFGHGLSYASAEWGEVVLDAPGGWPTDGAVELAVPLSNPTDRETSTVVQVYLHDPVAEVARPVVQLLAAPRVDLAPGERRTVVVGLHADLLSYPGRSGHRLVEPGEVELRVGASSADVHATLRLEVVGSRRKVGADRHLTPEITLIP</sequence>
<dbReference type="GO" id="GO:0009251">
    <property type="term" value="P:glucan catabolic process"/>
    <property type="evidence" value="ECO:0007669"/>
    <property type="project" value="TreeGrafter"/>
</dbReference>
<dbReference type="Pfam" id="PF14310">
    <property type="entry name" value="Fn3-like"/>
    <property type="match status" value="1"/>
</dbReference>
<accession>A0A917X2S7</accession>
<dbReference type="PANTHER" id="PTHR30620">
    <property type="entry name" value="PERIPLASMIC BETA-GLUCOSIDASE-RELATED"/>
    <property type="match status" value="1"/>
</dbReference>
<proteinExistence type="inferred from homology"/>
<dbReference type="GO" id="GO:0008422">
    <property type="term" value="F:beta-glucosidase activity"/>
    <property type="evidence" value="ECO:0007669"/>
    <property type="project" value="TreeGrafter"/>
</dbReference>
<dbReference type="InterPro" id="IPR002772">
    <property type="entry name" value="Glyco_hydro_3_C"/>
</dbReference>
<reference evidence="5" key="1">
    <citation type="journal article" date="2014" name="Int. J. Syst. Evol. Microbiol.">
        <title>Complete genome sequence of Corynebacterium casei LMG S-19264T (=DSM 44701T), isolated from a smear-ripened cheese.</title>
        <authorList>
            <consortium name="US DOE Joint Genome Institute (JGI-PGF)"/>
            <person name="Walter F."/>
            <person name="Albersmeier A."/>
            <person name="Kalinowski J."/>
            <person name="Ruckert C."/>
        </authorList>
    </citation>
    <scope>NUCLEOTIDE SEQUENCE</scope>
    <source>
        <strain evidence="5">JCM 19831</strain>
    </source>
</reference>
<comment type="similarity">
    <text evidence="1 3">Belongs to the glycosyl hydrolase 3 family.</text>
</comment>
<dbReference type="InterPro" id="IPR017853">
    <property type="entry name" value="GH"/>
</dbReference>
<dbReference type="Gene3D" id="3.40.50.1700">
    <property type="entry name" value="Glycoside hydrolase family 3 C-terminal domain"/>
    <property type="match status" value="1"/>
</dbReference>
<keyword evidence="3" id="KW-0326">Glycosidase</keyword>
<dbReference type="Gene3D" id="3.20.20.300">
    <property type="entry name" value="Glycoside hydrolase, family 3, N-terminal domain"/>
    <property type="match status" value="1"/>
</dbReference>
<dbReference type="Gene3D" id="2.60.40.10">
    <property type="entry name" value="Immunoglobulins"/>
    <property type="match status" value="1"/>
</dbReference>
<dbReference type="PROSITE" id="PS00775">
    <property type="entry name" value="GLYCOSYL_HYDROL_F3"/>
    <property type="match status" value="1"/>
</dbReference>
<dbReference type="InterPro" id="IPR026891">
    <property type="entry name" value="Fn3-like"/>
</dbReference>
<dbReference type="SUPFAM" id="SSF52279">
    <property type="entry name" value="Beta-D-glucan exohydrolase, C-terminal domain"/>
    <property type="match status" value="1"/>
</dbReference>
<dbReference type="PANTHER" id="PTHR30620:SF123">
    <property type="entry name" value="BETA-XYLOSIDASE"/>
    <property type="match status" value="1"/>
</dbReference>
<evidence type="ECO:0000256" key="2">
    <source>
        <dbReference type="ARBA" id="ARBA00022801"/>
    </source>
</evidence>
<dbReference type="Pfam" id="PF00933">
    <property type="entry name" value="Glyco_hydro_3"/>
    <property type="match status" value="1"/>
</dbReference>
<dbReference type="InterPro" id="IPR051915">
    <property type="entry name" value="Cellulose_Degrad_GH3"/>
</dbReference>
<gene>
    <name evidence="5" type="primary">bglX</name>
    <name evidence="5" type="ORF">GCM10007977_069130</name>
</gene>
<protein>
    <submittedName>
        <fullName evidence="5">Beta-glucosidase</fullName>
    </submittedName>
</protein>
<evidence type="ECO:0000259" key="4">
    <source>
        <dbReference type="SMART" id="SM01217"/>
    </source>
</evidence>
<dbReference type="SMART" id="SM01217">
    <property type="entry name" value="Fn3_like"/>
    <property type="match status" value="1"/>
</dbReference>
<dbReference type="InterPro" id="IPR001764">
    <property type="entry name" value="Glyco_hydro_3_N"/>
</dbReference>
<evidence type="ECO:0000313" key="5">
    <source>
        <dbReference type="EMBL" id="GGM57650.1"/>
    </source>
</evidence>
<evidence type="ECO:0000313" key="6">
    <source>
        <dbReference type="Proteomes" id="UP000642070"/>
    </source>
</evidence>
<dbReference type="Proteomes" id="UP000642070">
    <property type="component" value="Unassembled WGS sequence"/>
</dbReference>
<reference evidence="5" key="2">
    <citation type="submission" date="2020-09" db="EMBL/GenBank/DDBJ databases">
        <authorList>
            <person name="Sun Q."/>
            <person name="Ohkuma M."/>
        </authorList>
    </citation>
    <scope>NUCLEOTIDE SEQUENCE</scope>
    <source>
        <strain evidence="5">JCM 19831</strain>
    </source>
</reference>
<dbReference type="InterPro" id="IPR036962">
    <property type="entry name" value="Glyco_hydro_3_N_sf"/>
</dbReference>
<dbReference type="SUPFAM" id="SSF51445">
    <property type="entry name" value="(Trans)glycosidases"/>
    <property type="match status" value="1"/>
</dbReference>
<dbReference type="RefSeq" id="WP_229836092.1">
    <property type="nucleotide sequence ID" value="NZ_BMPI01000040.1"/>
</dbReference>
<organism evidence="5 6">
    <name type="scientific">Dactylosporangium sucinum</name>
    <dbReference type="NCBI Taxonomy" id="1424081"/>
    <lineage>
        <taxon>Bacteria</taxon>
        <taxon>Bacillati</taxon>
        <taxon>Actinomycetota</taxon>
        <taxon>Actinomycetes</taxon>
        <taxon>Micromonosporales</taxon>
        <taxon>Micromonosporaceae</taxon>
        <taxon>Dactylosporangium</taxon>
    </lineage>
</organism>
<name>A0A917X2S7_9ACTN</name>
<keyword evidence="2 3" id="KW-0378">Hydrolase</keyword>
<dbReference type="Pfam" id="PF01915">
    <property type="entry name" value="Glyco_hydro_3_C"/>
    <property type="match status" value="1"/>
</dbReference>
<dbReference type="EMBL" id="BMPI01000040">
    <property type="protein sequence ID" value="GGM57650.1"/>
    <property type="molecule type" value="Genomic_DNA"/>
</dbReference>
<feature type="domain" description="Fibronectin type III-like" evidence="4">
    <location>
        <begin position="678"/>
        <end position="747"/>
    </location>
</feature>
<dbReference type="InterPro" id="IPR019800">
    <property type="entry name" value="Glyco_hydro_3_AS"/>
</dbReference>
<comment type="caution">
    <text evidence="5">The sequence shown here is derived from an EMBL/GenBank/DDBJ whole genome shotgun (WGS) entry which is preliminary data.</text>
</comment>